<evidence type="ECO:0008006" key="4">
    <source>
        <dbReference type="Google" id="ProtNLM"/>
    </source>
</evidence>
<gene>
    <name evidence="2" type="ORF">DL762_002202</name>
</gene>
<organism evidence="2 3">
    <name type="scientific">Monosporascus cannonballus</name>
    <dbReference type="NCBI Taxonomy" id="155416"/>
    <lineage>
        <taxon>Eukaryota</taxon>
        <taxon>Fungi</taxon>
        <taxon>Dikarya</taxon>
        <taxon>Ascomycota</taxon>
        <taxon>Pezizomycotina</taxon>
        <taxon>Sordariomycetes</taxon>
        <taxon>Xylariomycetidae</taxon>
        <taxon>Xylariales</taxon>
        <taxon>Xylariales incertae sedis</taxon>
        <taxon>Monosporascus</taxon>
    </lineage>
</organism>
<keyword evidence="3" id="KW-1185">Reference proteome</keyword>
<reference evidence="2 3" key="1">
    <citation type="submission" date="2018-06" db="EMBL/GenBank/DDBJ databases">
        <title>Complete Genomes of Monosporascus.</title>
        <authorList>
            <person name="Robinson A.J."/>
            <person name="Natvig D.O."/>
        </authorList>
    </citation>
    <scope>NUCLEOTIDE SEQUENCE [LARGE SCALE GENOMIC DNA]</scope>
    <source>
        <strain evidence="2 3">CBS 609.92</strain>
    </source>
</reference>
<name>A0ABY0HE90_9PEZI</name>
<evidence type="ECO:0000256" key="1">
    <source>
        <dbReference type="SAM" id="MobiDB-lite"/>
    </source>
</evidence>
<dbReference type="Proteomes" id="UP000294003">
    <property type="component" value="Unassembled WGS sequence"/>
</dbReference>
<accession>A0ABY0HE90</accession>
<protein>
    <recommendedName>
        <fullName evidence="4">Histone H1</fullName>
    </recommendedName>
</protein>
<evidence type="ECO:0000313" key="3">
    <source>
        <dbReference type="Proteomes" id="UP000294003"/>
    </source>
</evidence>
<feature type="compositionally biased region" description="Low complexity" evidence="1">
    <location>
        <begin position="100"/>
        <end position="111"/>
    </location>
</feature>
<dbReference type="EMBL" id="QJNS01000041">
    <property type="protein sequence ID" value="RYO91476.1"/>
    <property type="molecule type" value="Genomic_DNA"/>
</dbReference>
<sequence>MAREGTRSATGNSSVEPRVFQTVDTEPAIKRTVKPKKAKTSTSPTATSASGTKAAKPVGVTKKTAVPKKPGVGAKARTVVKKVETKVKGGGPKTKKAAKPKTTTATTEEVV</sequence>
<feature type="compositionally biased region" description="Low complexity" evidence="1">
    <location>
        <begin position="40"/>
        <end position="57"/>
    </location>
</feature>
<evidence type="ECO:0000313" key="2">
    <source>
        <dbReference type="EMBL" id="RYO91476.1"/>
    </source>
</evidence>
<proteinExistence type="predicted"/>
<feature type="region of interest" description="Disordered" evidence="1">
    <location>
        <begin position="1"/>
        <end position="111"/>
    </location>
</feature>
<comment type="caution">
    <text evidence="2">The sequence shown here is derived from an EMBL/GenBank/DDBJ whole genome shotgun (WGS) entry which is preliminary data.</text>
</comment>